<dbReference type="InterPro" id="IPR004089">
    <property type="entry name" value="MCPsignal_dom"/>
</dbReference>
<feature type="domain" description="Methyl-accepting transducer" evidence="5">
    <location>
        <begin position="455"/>
        <end position="698"/>
    </location>
</feature>
<dbReference type="PANTHER" id="PTHR32089">
    <property type="entry name" value="METHYL-ACCEPTING CHEMOTAXIS PROTEIN MCPB"/>
    <property type="match status" value="1"/>
</dbReference>
<evidence type="ECO:0000256" key="2">
    <source>
        <dbReference type="ARBA" id="ARBA00029447"/>
    </source>
</evidence>
<name>A0A370L506_9HYPH</name>
<proteinExistence type="inferred from homology"/>
<dbReference type="Proteomes" id="UP000255207">
    <property type="component" value="Unassembled WGS sequence"/>
</dbReference>
<sequence length="718" mass="75387">MRLLSSLRFRLPFAMVFLAVLAAGSVGYAAYHSVKSWADEAVRHRLHAAAESEALAIERRWDHIRAEVAVLARSAFAANAVQEADKWMDYDRGGVDAIKRRYRGDDTLPLAERLAITGQGEAGGYAWRHVAMHETYGSVHANFGHADIFLVSPAGRVVYSVTKGREFGEMLNSTALSGSGLARAAASVKAGEPGVQTLIDFAPYALAGDAMRAFLAEPVFSLDGPLGTPRRHVGTLVVAIGLEMLDGVLSATAQRRSSSRVFVSGADGTTRSAVNAPEAGFLPAVPLDGLLRSSMPDDTAHNVPSRRGGPLVVVARDIQVGPWTWYLWLTEPLDKAYAVTDQLRSAMLAAGIVVLVPLLFIATTLGWSVARPIAGLSDALAGIASGRSDQPITGRFRRDEIGGIAASVQRIRENMVAEEKARDREREERSRDADEQRALFLSDLAADLDRSILSVTGAVSTAAEELSVTANQLSGGAQETQATVATMHQATGRAIASIHSIENAAKDLRSAIDRLGSDVQSSDRSARSARDYAGEMSTVVDSLAAGAAQVSDVVGLISEIAAQTNLLALNATIEAARAGEAGRGFAVVASEVKGLAGQTASAIGDISRQIASMNQATAATVEAISGIQAMIANLSDTVRRSAETMRHQQGVTHAIVADVGAATGEFSRIGEATGLVQAASQQTADAAGAVLRAAGDLTGLAHSLKSRVDEFIAQVRAA</sequence>
<keyword evidence="4" id="KW-0812">Transmembrane</keyword>
<dbReference type="GO" id="GO:0016020">
    <property type="term" value="C:membrane"/>
    <property type="evidence" value="ECO:0007669"/>
    <property type="project" value="InterPro"/>
</dbReference>
<evidence type="ECO:0000259" key="6">
    <source>
        <dbReference type="PROSITE" id="PS50885"/>
    </source>
</evidence>
<keyword evidence="4" id="KW-0472">Membrane</keyword>
<dbReference type="CDD" id="cd06225">
    <property type="entry name" value="HAMP"/>
    <property type="match status" value="1"/>
</dbReference>
<reference evidence="8" key="1">
    <citation type="submission" date="2018-07" db="EMBL/GenBank/DDBJ databases">
        <authorList>
            <person name="Safronova V.I."/>
            <person name="Chirak E.R."/>
            <person name="Sazanova A.L."/>
        </authorList>
    </citation>
    <scope>NUCLEOTIDE SEQUENCE [LARGE SCALE GENOMIC DNA]</scope>
    <source>
        <strain evidence="8">RCAM04685</strain>
    </source>
</reference>
<dbReference type="EMBL" id="QQTP01000007">
    <property type="protein sequence ID" value="RDJ24172.1"/>
    <property type="molecule type" value="Genomic_DNA"/>
</dbReference>
<dbReference type="SMART" id="SM00304">
    <property type="entry name" value="HAMP"/>
    <property type="match status" value="1"/>
</dbReference>
<dbReference type="Pfam" id="PF00672">
    <property type="entry name" value="HAMP"/>
    <property type="match status" value="1"/>
</dbReference>
<dbReference type="PROSITE" id="PS50885">
    <property type="entry name" value="HAMP"/>
    <property type="match status" value="1"/>
</dbReference>
<protein>
    <submittedName>
        <fullName evidence="7">Methyl-accepting chemotaxis protein</fullName>
    </submittedName>
</protein>
<comment type="similarity">
    <text evidence="2">Belongs to the methyl-accepting chemotaxis (MCP) protein family.</text>
</comment>
<gene>
    <name evidence="7" type="ORF">DWE98_14795</name>
</gene>
<evidence type="ECO:0000256" key="1">
    <source>
        <dbReference type="ARBA" id="ARBA00023224"/>
    </source>
</evidence>
<evidence type="ECO:0000259" key="5">
    <source>
        <dbReference type="PROSITE" id="PS50111"/>
    </source>
</evidence>
<accession>A0A370L506</accession>
<keyword evidence="4" id="KW-1133">Transmembrane helix</keyword>
<evidence type="ECO:0000256" key="3">
    <source>
        <dbReference type="PROSITE-ProRule" id="PRU00284"/>
    </source>
</evidence>
<feature type="domain" description="HAMP" evidence="6">
    <location>
        <begin position="367"/>
        <end position="420"/>
    </location>
</feature>
<keyword evidence="8" id="KW-1185">Reference proteome</keyword>
<dbReference type="OrthoDB" id="7293398at2"/>
<dbReference type="RefSeq" id="WP_114830031.1">
    <property type="nucleotide sequence ID" value="NZ_QQTO01000007.1"/>
</dbReference>
<dbReference type="AlphaFoldDB" id="A0A370L506"/>
<dbReference type="GO" id="GO:0007165">
    <property type="term" value="P:signal transduction"/>
    <property type="evidence" value="ECO:0007669"/>
    <property type="project" value="UniProtKB-KW"/>
</dbReference>
<dbReference type="Pfam" id="PF00015">
    <property type="entry name" value="MCPsignal"/>
    <property type="match status" value="1"/>
</dbReference>
<dbReference type="PANTHER" id="PTHR32089:SF112">
    <property type="entry name" value="LYSOZYME-LIKE PROTEIN-RELATED"/>
    <property type="match status" value="1"/>
</dbReference>
<keyword evidence="1 3" id="KW-0807">Transducer</keyword>
<evidence type="ECO:0000256" key="4">
    <source>
        <dbReference type="SAM" id="Phobius"/>
    </source>
</evidence>
<dbReference type="PROSITE" id="PS50111">
    <property type="entry name" value="CHEMOTAXIS_TRANSDUC_2"/>
    <property type="match status" value="1"/>
</dbReference>
<evidence type="ECO:0000313" key="8">
    <source>
        <dbReference type="Proteomes" id="UP000255207"/>
    </source>
</evidence>
<dbReference type="InterPro" id="IPR003660">
    <property type="entry name" value="HAMP_dom"/>
</dbReference>
<dbReference type="SMART" id="SM00283">
    <property type="entry name" value="MA"/>
    <property type="match status" value="1"/>
</dbReference>
<evidence type="ECO:0000313" key="7">
    <source>
        <dbReference type="EMBL" id="RDJ24172.1"/>
    </source>
</evidence>
<dbReference type="SUPFAM" id="SSF58104">
    <property type="entry name" value="Methyl-accepting chemotaxis protein (MCP) signaling domain"/>
    <property type="match status" value="1"/>
</dbReference>
<feature type="transmembrane region" description="Helical" evidence="4">
    <location>
        <begin position="346"/>
        <end position="367"/>
    </location>
</feature>
<dbReference type="Gene3D" id="1.10.287.950">
    <property type="entry name" value="Methyl-accepting chemotaxis protein"/>
    <property type="match status" value="1"/>
</dbReference>
<dbReference type="Gene3D" id="6.10.340.10">
    <property type="match status" value="1"/>
</dbReference>
<comment type="caution">
    <text evidence="7">The sequence shown here is derived from an EMBL/GenBank/DDBJ whole genome shotgun (WGS) entry which is preliminary data.</text>
</comment>
<organism evidence="7 8">
    <name type="scientific">Bosea caraganae</name>
    <dbReference type="NCBI Taxonomy" id="2763117"/>
    <lineage>
        <taxon>Bacteria</taxon>
        <taxon>Pseudomonadati</taxon>
        <taxon>Pseudomonadota</taxon>
        <taxon>Alphaproteobacteria</taxon>
        <taxon>Hyphomicrobiales</taxon>
        <taxon>Boseaceae</taxon>
        <taxon>Bosea</taxon>
    </lineage>
</organism>